<sequence length="250" mass="28341">MILVPELKTIIILVPRTGSGSLRRAIAARYPRSILLYRHMEADGVPAGYDRWQKVGIVRQPVERLWSLYKFLRTFAGDHDSAYVEAMRKSVAMPFDEWIVENRVPFTTPYDSAGYGRFWPEYTVRHPMAENRKSQFMYLRPDLGTDIMQFDDLDAVSRRFDIELPQHNRTDDTSAPELSAAAQDYCERVFAWDFAATMVARLPKLTAAFRAAGAALARGGHMPAIGDGAPAPSSRHYDRDGYCDNPARGY</sequence>
<reference evidence="2 3" key="1">
    <citation type="submission" date="2017-08" db="EMBL/GenBank/DDBJ databases">
        <authorList>
            <person name="de Groot N.N."/>
        </authorList>
    </citation>
    <scope>NUCLEOTIDE SEQUENCE [LARGE SCALE GENOMIC DNA]</scope>
    <source>
        <strain evidence="2 3">JC85</strain>
    </source>
</reference>
<gene>
    <name evidence="2" type="ORF">SAMN05892877_11011</name>
</gene>
<dbReference type="AlphaFoldDB" id="A0A285UKT6"/>
<accession>A0A285UKT6</accession>
<dbReference type="EMBL" id="OBQD01000010">
    <property type="protein sequence ID" value="SOC42469.1"/>
    <property type="molecule type" value="Genomic_DNA"/>
</dbReference>
<dbReference type="Proteomes" id="UP000219167">
    <property type="component" value="Unassembled WGS sequence"/>
</dbReference>
<proteinExistence type="predicted"/>
<dbReference type="RefSeq" id="WP_176526784.1">
    <property type="nucleotide sequence ID" value="NZ_OBQD01000010.1"/>
</dbReference>
<feature type="region of interest" description="Disordered" evidence="1">
    <location>
        <begin position="221"/>
        <end position="240"/>
    </location>
</feature>
<name>A0A285UKT6_9HYPH</name>
<keyword evidence="3" id="KW-1185">Reference proteome</keyword>
<dbReference type="SUPFAM" id="SSF52540">
    <property type="entry name" value="P-loop containing nucleoside triphosphate hydrolases"/>
    <property type="match status" value="1"/>
</dbReference>
<evidence type="ECO:0000313" key="3">
    <source>
        <dbReference type="Proteomes" id="UP000219167"/>
    </source>
</evidence>
<organism evidence="2 3">
    <name type="scientific">Rhizobium subbaraonis</name>
    <dbReference type="NCBI Taxonomy" id="908946"/>
    <lineage>
        <taxon>Bacteria</taxon>
        <taxon>Pseudomonadati</taxon>
        <taxon>Pseudomonadota</taxon>
        <taxon>Alphaproteobacteria</taxon>
        <taxon>Hyphomicrobiales</taxon>
        <taxon>Rhizobiaceae</taxon>
        <taxon>Rhizobium/Agrobacterium group</taxon>
        <taxon>Rhizobium</taxon>
    </lineage>
</organism>
<evidence type="ECO:0000313" key="2">
    <source>
        <dbReference type="EMBL" id="SOC42469.1"/>
    </source>
</evidence>
<evidence type="ECO:0008006" key="4">
    <source>
        <dbReference type="Google" id="ProtNLM"/>
    </source>
</evidence>
<protein>
    <recommendedName>
        <fullName evidence="4">Sulfotransferase family protein</fullName>
    </recommendedName>
</protein>
<evidence type="ECO:0000256" key="1">
    <source>
        <dbReference type="SAM" id="MobiDB-lite"/>
    </source>
</evidence>
<dbReference type="InterPro" id="IPR027417">
    <property type="entry name" value="P-loop_NTPase"/>
</dbReference>